<keyword evidence="3" id="KW-1185">Reference proteome</keyword>
<reference evidence="2 3" key="1">
    <citation type="submission" date="2021-01" db="EMBL/GenBank/DDBJ databases">
        <title>Draft genome sequence of Micromonospora sp. strain STR1s_6.</title>
        <authorList>
            <person name="Karlyshev A."/>
            <person name="Jawad R."/>
        </authorList>
    </citation>
    <scope>NUCLEOTIDE SEQUENCE [LARGE SCALE GENOMIC DNA]</scope>
    <source>
        <strain evidence="2 3">STR1S-6</strain>
    </source>
</reference>
<organism evidence="2 3">
    <name type="scientific">Micromonospora tarensis</name>
    <dbReference type="NCBI Taxonomy" id="2806100"/>
    <lineage>
        <taxon>Bacteria</taxon>
        <taxon>Bacillati</taxon>
        <taxon>Actinomycetota</taxon>
        <taxon>Actinomycetes</taxon>
        <taxon>Micromonosporales</taxon>
        <taxon>Micromonosporaceae</taxon>
        <taxon>Micromonospora</taxon>
    </lineage>
</organism>
<evidence type="ECO:0000313" key="2">
    <source>
        <dbReference type="EMBL" id="MBM0275337.1"/>
    </source>
</evidence>
<accession>A0ABS1YDA8</accession>
<sequence>MTTRTPPRPVTQDDYDQVRELHAQDLSRNEIGRRIRRSGKTVSEIAAELGLTFDRSGTRAATEARKDDARAKRARLSVALLDDAERLRQQLWKEAKAFNFGGKDNTYNEVTLDEPTFADKLKIMQATGIAVDKAVRLDEYDADPGIDAAKSMLGALAAGLGAAYDQLNRTEPDASS</sequence>
<name>A0ABS1YDA8_9ACTN</name>
<gene>
    <name evidence="2" type="ORF">JM949_07650</name>
</gene>
<proteinExistence type="predicted"/>
<comment type="caution">
    <text evidence="2">The sequence shown here is derived from an EMBL/GenBank/DDBJ whole genome shotgun (WGS) entry which is preliminary data.</text>
</comment>
<evidence type="ECO:0000313" key="3">
    <source>
        <dbReference type="Proteomes" id="UP000622245"/>
    </source>
</evidence>
<dbReference type="Proteomes" id="UP000622245">
    <property type="component" value="Unassembled WGS sequence"/>
</dbReference>
<dbReference type="RefSeq" id="WP_203147737.1">
    <property type="nucleotide sequence ID" value="NZ_JAEVHL010000021.1"/>
</dbReference>
<dbReference type="EMBL" id="JAEVHL010000021">
    <property type="protein sequence ID" value="MBM0275337.1"/>
    <property type="molecule type" value="Genomic_DNA"/>
</dbReference>
<evidence type="ECO:0000256" key="1">
    <source>
        <dbReference type="SAM" id="MobiDB-lite"/>
    </source>
</evidence>
<protein>
    <submittedName>
        <fullName evidence="2">Helix-turn-helix domain-containing protein</fullName>
    </submittedName>
</protein>
<feature type="region of interest" description="Disordered" evidence="1">
    <location>
        <begin position="1"/>
        <end position="23"/>
    </location>
</feature>